<dbReference type="InterPro" id="IPR000719">
    <property type="entry name" value="Prot_kinase_dom"/>
</dbReference>
<evidence type="ECO:0000256" key="4">
    <source>
        <dbReference type="ARBA" id="ARBA00022679"/>
    </source>
</evidence>
<evidence type="ECO:0000256" key="1">
    <source>
        <dbReference type="ARBA" id="ARBA00006485"/>
    </source>
</evidence>
<dbReference type="GO" id="GO:0010389">
    <property type="term" value="P:regulation of G2/M transition of mitotic cell cycle"/>
    <property type="evidence" value="ECO:0007669"/>
    <property type="project" value="TreeGrafter"/>
</dbReference>
<dbReference type="InterPro" id="IPR008271">
    <property type="entry name" value="Ser/Thr_kinase_AS"/>
</dbReference>
<dbReference type="GO" id="GO:0005634">
    <property type="term" value="C:nucleus"/>
    <property type="evidence" value="ECO:0007669"/>
    <property type="project" value="TreeGrafter"/>
</dbReference>
<dbReference type="FunFam" id="1.10.510.10:FF:000624">
    <property type="entry name" value="Mitogen-activated protein kinase"/>
    <property type="match status" value="1"/>
</dbReference>
<keyword evidence="15" id="KW-1185">Reference proteome</keyword>
<dbReference type="SUPFAM" id="SSF56112">
    <property type="entry name" value="Protein kinase-like (PK-like)"/>
    <property type="match status" value="1"/>
</dbReference>
<evidence type="ECO:0000256" key="5">
    <source>
        <dbReference type="ARBA" id="ARBA00022741"/>
    </source>
</evidence>
<dbReference type="AlphaFoldDB" id="A0A8S1H478"/>
<evidence type="ECO:0000256" key="8">
    <source>
        <dbReference type="ARBA" id="ARBA00047811"/>
    </source>
</evidence>
<keyword evidence="5 10" id="KW-0547">Nucleotide-binding</keyword>
<keyword evidence="7 10" id="KW-0067">ATP-binding</keyword>
<evidence type="ECO:0000256" key="9">
    <source>
        <dbReference type="ARBA" id="ARBA00048367"/>
    </source>
</evidence>
<dbReference type="PANTHER" id="PTHR24056:SF472">
    <property type="entry name" value="CYCLIN-DEPENDENT KINASE 4, ISOFORM A"/>
    <property type="match status" value="1"/>
</dbReference>
<feature type="domain" description="Protein kinase" evidence="13">
    <location>
        <begin position="60"/>
        <end position="349"/>
    </location>
</feature>
<comment type="catalytic activity">
    <reaction evidence="9">
        <text>L-seryl-[protein] + ATP = O-phospho-L-seryl-[protein] + ADP + H(+)</text>
        <dbReference type="Rhea" id="RHEA:17989"/>
        <dbReference type="Rhea" id="RHEA-COMP:9863"/>
        <dbReference type="Rhea" id="RHEA-COMP:11604"/>
        <dbReference type="ChEBI" id="CHEBI:15378"/>
        <dbReference type="ChEBI" id="CHEBI:29999"/>
        <dbReference type="ChEBI" id="CHEBI:30616"/>
        <dbReference type="ChEBI" id="CHEBI:83421"/>
        <dbReference type="ChEBI" id="CHEBI:456216"/>
        <dbReference type="EC" id="2.7.11.22"/>
    </reaction>
</comment>
<name>A0A8S1H478_9PELO</name>
<comment type="similarity">
    <text evidence="1">Belongs to the protein kinase superfamily. CMGC Ser/Thr protein kinase family. CDC2/CDKX subfamily.</text>
</comment>
<feature type="binding site" evidence="10">
    <location>
        <position position="89"/>
    </location>
    <ligand>
        <name>ATP</name>
        <dbReference type="ChEBI" id="CHEBI:30616"/>
    </ligand>
</feature>
<reference evidence="14" key="1">
    <citation type="submission" date="2020-10" db="EMBL/GenBank/DDBJ databases">
        <authorList>
            <person name="Kikuchi T."/>
        </authorList>
    </citation>
    <scope>NUCLEOTIDE SEQUENCE</scope>
    <source>
        <strain evidence="14">NKZ352</strain>
    </source>
</reference>
<dbReference type="Proteomes" id="UP000835052">
    <property type="component" value="Unassembled WGS sequence"/>
</dbReference>
<comment type="catalytic activity">
    <reaction evidence="8">
        <text>L-threonyl-[protein] + ATP = O-phospho-L-threonyl-[protein] + ADP + H(+)</text>
        <dbReference type="Rhea" id="RHEA:46608"/>
        <dbReference type="Rhea" id="RHEA-COMP:11060"/>
        <dbReference type="Rhea" id="RHEA-COMP:11605"/>
        <dbReference type="ChEBI" id="CHEBI:15378"/>
        <dbReference type="ChEBI" id="CHEBI:30013"/>
        <dbReference type="ChEBI" id="CHEBI:30616"/>
        <dbReference type="ChEBI" id="CHEBI:61977"/>
        <dbReference type="ChEBI" id="CHEBI:456216"/>
        <dbReference type="EC" id="2.7.11.22"/>
    </reaction>
</comment>
<evidence type="ECO:0000259" key="13">
    <source>
        <dbReference type="PROSITE" id="PS50011"/>
    </source>
</evidence>
<comment type="caution">
    <text evidence="14">The sequence shown here is derived from an EMBL/GenBank/DDBJ whole genome shotgun (WGS) entry which is preliminary data.</text>
</comment>
<evidence type="ECO:0000256" key="2">
    <source>
        <dbReference type="ARBA" id="ARBA00012425"/>
    </source>
</evidence>
<dbReference type="EMBL" id="CAJGYM010000019">
    <property type="protein sequence ID" value="CAD6191106.1"/>
    <property type="molecule type" value="Genomic_DNA"/>
</dbReference>
<evidence type="ECO:0000313" key="15">
    <source>
        <dbReference type="Proteomes" id="UP000835052"/>
    </source>
</evidence>
<dbReference type="GO" id="GO:0010468">
    <property type="term" value="P:regulation of gene expression"/>
    <property type="evidence" value="ECO:0007669"/>
    <property type="project" value="TreeGrafter"/>
</dbReference>
<dbReference type="GO" id="GO:0030332">
    <property type="term" value="F:cyclin binding"/>
    <property type="evidence" value="ECO:0007669"/>
    <property type="project" value="TreeGrafter"/>
</dbReference>
<evidence type="ECO:0000256" key="6">
    <source>
        <dbReference type="ARBA" id="ARBA00022777"/>
    </source>
</evidence>
<dbReference type="FunFam" id="3.30.200.20:FF:000124">
    <property type="entry name" value="Cyclin-dependent kinase 4"/>
    <property type="match status" value="1"/>
</dbReference>
<keyword evidence="6" id="KW-0418">Kinase</keyword>
<organism evidence="14 15">
    <name type="scientific">Caenorhabditis auriculariae</name>
    <dbReference type="NCBI Taxonomy" id="2777116"/>
    <lineage>
        <taxon>Eukaryota</taxon>
        <taxon>Metazoa</taxon>
        <taxon>Ecdysozoa</taxon>
        <taxon>Nematoda</taxon>
        <taxon>Chromadorea</taxon>
        <taxon>Rhabditida</taxon>
        <taxon>Rhabditina</taxon>
        <taxon>Rhabditomorpha</taxon>
        <taxon>Rhabditoidea</taxon>
        <taxon>Rhabditidae</taxon>
        <taxon>Peloderinae</taxon>
        <taxon>Caenorhabditis</taxon>
    </lineage>
</organism>
<dbReference type="PROSITE" id="PS00108">
    <property type="entry name" value="PROTEIN_KINASE_ST"/>
    <property type="match status" value="1"/>
</dbReference>
<evidence type="ECO:0000256" key="12">
    <source>
        <dbReference type="SAM" id="MobiDB-lite"/>
    </source>
</evidence>
<dbReference type="SMART" id="SM00220">
    <property type="entry name" value="S_TKc"/>
    <property type="match status" value="1"/>
</dbReference>
<dbReference type="InterPro" id="IPR017441">
    <property type="entry name" value="Protein_kinase_ATP_BS"/>
</dbReference>
<dbReference type="GO" id="GO:0004693">
    <property type="term" value="F:cyclin-dependent protein serine/threonine kinase activity"/>
    <property type="evidence" value="ECO:0007669"/>
    <property type="project" value="UniProtKB-EC"/>
</dbReference>
<dbReference type="Pfam" id="PF00069">
    <property type="entry name" value="Pkinase"/>
    <property type="match status" value="1"/>
</dbReference>
<sequence>MSPTFVVTVVAGGDKLGKSLERRFLWRTMPAPLQDVTKRRSNVSSTSHYEQKPKSQLSDYIISEELGKGAYGVVYQVKEIKTNKEYALKQINVSVNEEGIPQSVLRELSVMKSLTSLRHPNVLGLVNVFHTLLGKKEGMKINMIVEKCDWDLHLFLKGIPRNCPEKQCRHIARQIFIGLDFLHEHNIIHRDLKPQNILINRNQEIKIADFGLSRMYSNTSAFTSVAVTLWYRAPELLLLTEYGSSSDIWSAGCIISEVYHREPLFAGDSEAGQLWDILGKQGVPEESKWPHDAIVKREAFISERTAYPRDIQTLNPSLSPEAAAVVRECVKFSADSRPTAQRALKMPYFKSPRESAESPVPPPSNFSAMRCESSTPRTANVRKIHKIKPKMTHSNRRSENMISQLPNEIEQMKIEPDNDFTPFF</sequence>
<keyword evidence="4" id="KW-0808">Transferase</keyword>
<gene>
    <name evidence="14" type="ORF">CAUJ_LOCUS7025</name>
</gene>
<dbReference type="GO" id="GO:0000082">
    <property type="term" value="P:G1/S transition of mitotic cell cycle"/>
    <property type="evidence" value="ECO:0007669"/>
    <property type="project" value="TreeGrafter"/>
</dbReference>
<dbReference type="EC" id="2.7.11.22" evidence="2"/>
<evidence type="ECO:0000256" key="3">
    <source>
        <dbReference type="ARBA" id="ARBA00022527"/>
    </source>
</evidence>
<dbReference type="PROSITE" id="PS50011">
    <property type="entry name" value="PROTEIN_KINASE_DOM"/>
    <property type="match status" value="1"/>
</dbReference>
<evidence type="ECO:0000313" key="14">
    <source>
        <dbReference type="EMBL" id="CAD6191106.1"/>
    </source>
</evidence>
<proteinExistence type="inferred from homology"/>
<dbReference type="OrthoDB" id="1732493at2759"/>
<feature type="region of interest" description="Disordered" evidence="12">
    <location>
        <begin position="350"/>
        <end position="378"/>
    </location>
</feature>
<dbReference type="GO" id="GO:0005737">
    <property type="term" value="C:cytoplasm"/>
    <property type="evidence" value="ECO:0007669"/>
    <property type="project" value="TreeGrafter"/>
</dbReference>
<evidence type="ECO:0000256" key="7">
    <source>
        <dbReference type="ARBA" id="ARBA00022840"/>
    </source>
</evidence>
<protein>
    <recommendedName>
        <fullName evidence="2">cyclin-dependent kinase</fullName>
        <ecNumber evidence="2">2.7.11.22</ecNumber>
    </recommendedName>
</protein>
<keyword evidence="3 11" id="KW-0723">Serine/threonine-protein kinase</keyword>
<dbReference type="PROSITE" id="PS00107">
    <property type="entry name" value="PROTEIN_KINASE_ATP"/>
    <property type="match status" value="1"/>
</dbReference>
<dbReference type="InterPro" id="IPR050108">
    <property type="entry name" value="CDK"/>
</dbReference>
<evidence type="ECO:0000256" key="10">
    <source>
        <dbReference type="PROSITE-ProRule" id="PRU10141"/>
    </source>
</evidence>
<dbReference type="Gene3D" id="1.10.510.10">
    <property type="entry name" value="Transferase(Phosphotransferase) domain 1"/>
    <property type="match status" value="1"/>
</dbReference>
<dbReference type="PANTHER" id="PTHR24056">
    <property type="entry name" value="CELL DIVISION PROTEIN KINASE"/>
    <property type="match status" value="1"/>
</dbReference>
<dbReference type="GO" id="GO:0005524">
    <property type="term" value="F:ATP binding"/>
    <property type="evidence" value="ECO:0007669"/>
    <property type="project" value="UniProtKB-UniRule"/>
</dbReference>
<evidence type="ECO:0000256" key="11">
    <source>
        <dbReference type="RuleBase" id="RU000304"/>
    </source>
</evidence>
<dbReference type="Gene3D" id="3.30.200.20">
    <property type="entry name" value="Phosphorylase Kinase, domain 1"/>
    <property type="match status" value="1"/>
</dbReference>
<accession>A0A8S1H478</accession>
<dbReference type="InterPro" id="IPR011009">
    <property type="entry name" value="Kinase-like_dom_sf"/>
</dbReference>
<dbReference type="GO" id="GO:0007165">
    <property type="term" value="P:signal transduction"/>
    <property type="evidence" value="ECO:0007669"/>
    <property type="project" value="TreeGrafter"/>
</dbReference>
<dbReference type="GO" id="GO:0000307">
    <property type="term" value="C:cyclin-dependent protein kinase holoenzyme complex"/>
    <property type="evidence" value="ECO:0007669"/>
    <property type="project" value="TreeGrafter"/>
</dbReference>